<evidence type="ECO:0000256" key="4">
    <source>
        <dbReference type="ARBA" id="ARBA00022452"/>
    </source>
</evidence>
<organism evidence="9 10">
    <name type="scientific">Novosphingobium fuchskuhlense</name>
    <dbReference type="NCBI Taxonomy" id="1117702"/>
    <lineage>
        <taxon>Bacteria</taxon>
        <taxon>Pseudomonadati</taxon>
        <taxon>Pseudomonadota</taxon>
        <taxon>Alphaproteobacteria</taxon>
        <taxon>Sphingomonadales</taxon>
        <taxon>Sphingomonadaceae</taxon>
        <taxon>Novosphingobium</taxon>
    </lineage>
</organism>
<protein>
    <submittedName>
        <fullName evidence="9">Channel protein TolC</fullName>
    </submittedName>
</protein>
<evidence type="ECO:0000256" key="1">
    <source>
        <dbReference type="ARBA" id="ARBA00004442"/>
    </source>
</evidence>
<keyword evidence="5" id="KW-0812">Transmembrane</keyword>
<evidence type="ECO:0000256" key="6">
    <source>
        <dbReference type="ARBA" id="ARBA00023136"/>
    </source>
</evidence>
<keyword evidence="10" id="KW-1185">Reference proteome</keyword>
<evidence type="ECO:0000256" key="5">
    <source>
        <dbReference type="ARBA" id="ARBA00022692"/>
    </source>
</evidence>
<comment type="subcellular location">
    <subcellularLocation>
        <location evidence="1">Cell outer membrane</location>
    </subcellularLocation>
</comment>
<evidence type="ECO:0000256" key="2">
    <source>
        <dbReference type="ARBA" id="ARBA00007613"/>
    </source>
</evidence>
<evidence type="ECO:0000313" key="10">
    <source>
        <dbReference type="Proteomes" id="UP000058012"/>
    </source>
</evidence>
<dbReference type="GO" id="GO:0009279">
    <property type="term" value="C:cell outer membrane"/>
    <property type="evidence" value="ECO:0007669"/>
    <property type="project" value="UniProtKB-SubCell"/>
</dbReference>
<proteinExistence type="inferred from homology"/>
<sequence length="422" mass="43874">MLRRTFQLALWLAAPLVLGGTAHGTTLEDALAAALAHAPEVSAADADADAASARVDQATAEHMPTATLSGTIGYGRLDPGGFFGLGRADVTPRAAQMAIEQPLFTGGRVGAGIDRARAGMAAAEAGKTGTRSQLVLAVTQAYGDVLTAAHFVDLYGRLVSQTTEIGRQAQLKFRAGESPSTDVAQADARLAEARAGLARAQGMQVSAQARFRNLTGLEPADLKPLPANPPLPASLDEAMDAAIQANPMLAQAEAGLRGAQAAARGARAERMPTVGAFAEASTVRDQFFPGYRGDSATVGIRARWQIFSGGRVSGKVAEADSTVLAADARLRAARLQIEEQVIAAFQDVRTAQLVEQAAGEQTAAAAKALDSVRQEVRVGMKPQLDLLDAEREATSAEAGAARAGTDRIVAAYRLLSLLGRKF</sequence>
<accession>A0A124JWW4</accession>
<dbReference type="NCBIfam" id="TIGR01844">
    <property type="entry name" value="type_I_sec_TolC"/>
    <property type="match status" value="1"/>
</dbReference>
<evidence type="ECO:0000256" key="8">
    <source>
        <dbReference type="SAM" id="SignalP"/>
    </source>
</evidence>
<dbReference type="InterPro" id="IPR003423">
    <property type="entry name" value="OMP_efflux"/>
</dbReference>
<dbReference type="AlphaFoldDB" id="A0A124JWW4"/>
<dbReference type="Pfam" id="PF02321">
    <property type="entry name" value="OEP"/>
    <property type="match status" value="2"/>
</dbReference>
<evidence type="ECO:0000256" key="7">
    <source>
        <dbReference type="ARBA" id="ARBA00023237"/>
    </source>
</evidence>
<dbReference type="EMBL" id="LLZS01000001">
    <property type="protein sequence ID" value="KUR73760.1"/>
    <property type="molecule type" value="Genomic_DNA"/>
</dbReference>
<keyword evidence="4" id="KW-1134">Transmembrane beta strand</keyword>
<keyword evidence="7" id="KW-0998">Cell outer membrane</keyword>
<feature type="signal peptide" evidence="8">
    <location>
        <begin position="1"/>
        <end position="24"/>
    </location>
</feature>
<feature type="chain" id="PRO_5007174915" evidence="8">
    <location>
        <begin position="25"/>
        <end position="422"/>
    </location>
</feature>
<name>A0A124JWW4_9SPHN</name>
<dbReference type="GO" id="GO:0015288">
    <property type="term" value="F:porin activity"/>
    <property type="evidence" value="ECO:0007669"/>
    <property type="project" value="TreeGrafter"/>
</dbReference>
<reference evidence="9 10" key="1">
    <citation type="submission" date="2015-10" db="EMBL/GenBank/DDBJ databases">
        <title>Draft genome sequence of Novosphingobium fuchskuhlense DSM 25065 isolated from a surface water sample of the southwest basin of Lake Grosse Fuchskuhle.</title>
        <authorList>
            <person name="Ruckert C."/>
            <person name="Winkler A."/>
            <person name="Glaeser J."/>
            <person name="Grossart H.-P."/>
            <person name="Kalinowski J."/>
            <person name="Glaeser S."/>
        </authorList>
    </citation>
    <scope>NUCLEOTIDE SEQUENCE [LARGE SCALE GENOMIC DNA]</scope>
    <source>
        <strain evidence="9 10">FNE08-7</strain>
    </source>
</reference>
<keyword evidence="3" id="KW-0813">Transport</keyword>
<gene>
    <name evidence="9" type="ORF">AQZ52_00065</name>
</gene>
<dbReference type="Gene3D" id="1.20.1600.10">
    <property type="entry name" value="Outer membrane efflux proteins (OEP)"/>
    <property type="match status" value="1"/>
</dbReference>
<comment type="similarity">
    <text evidence="2">Belongs to the outer membrane factor (OMF) (TC 1.B.17) family.</text>
</comment>
<dbReference type="InterPro" id="IPR051906">
    <property type="entry name" value="TolC-like"/>
</dbReference>
<comment type="caution">
    <text evidence="9">The sequence shown here is derived from an EMBL/GenBank/DDBJ whole genome shotgun (WGS) entry which is preliminary data.</text>
</comment>
<dbReference type="SUPFAM" id="SSF56954">
    <property type="entry name" value="Outer membrane efflux proteins (OEP)"/>
    <property type="match status" value="1"/>
</dbReference>
<evidence type="ECO:0000313" key="9">
    <source>
        <dbReference type="EMBL" id="KUR73760.1"/>
    </source>
</evidence>
<evidence type="ECO:0000256" key="3">
    <source>
        <dbReference type="ARBA" id="ARBA00022448"/>
    </source>
</evidence>
<dbReference type="GO" id="GO:0015562">
    <property type="term" value="F:efflux transmembrane transporter activity"/>
    <property type="evidence" value="ECO:0007669"/>
    <property type="project" value="InterPro"/>
</dbReference>
<dbReference type="PANTHER" id="PTHR30026:SF22">
    <property type="entry name" value="OUTER MEMBRANE EFFLUX PROTEIN"/>
    <property type="match status" value="1"/>
</dbReference>
<dbReference type="STRING" id="1117702.AQZ52_00065"/>
<dbReference type="Proteomes" id="UP000058012">
    <property type="component" value="Unassembled WGS sequence"/>
</dbReference>
<keyword evidence="6" id="KW-0472">Membrane</keyword>
<keyword evidence="8" id="KW-0732">Signal</keyword>
<dbReference type="InterPro" id="IPR010130">
    <property type="entry name" value="T1SS_OMP_TolC"/>
</dbReference>
<dbReference type="PANTHER" id="PTHR30026">
    <property type="entry name" value="OUTER MEMBRANE PROTEIN TOLC"/>
    <property type="match status" value="1"/>
</dbReference>
<dbReference type="GO" id="GO:1990281">
    <property type="term" value="C:efflux pump complex"/>
    <property type="evidence" value="ECO:0007669"/>
    <property type="project" value="TreeGrafter"/>
</dbReference>